<dbReference type="Gene3D" id="2.60.40.10">
    <property type="entry name" value="Immunoglobulins"/>
    <property type="match status" value="1"/>
</dbReference>
<evidence type="ECO:0000256" key="2">
    <source>
        <dbReference type="ARBA" id="ARBA00022801"/>
    </source>
</evidence>
<dbReference type="InterPro" id="IPR017853">
    <property type="entry name" value="GH"/>
</dbReference>
<dbReference type="NCBIfam" id="TIGR02100">
    <property type="entry name" value="glgX_debranch"/>
    <property type="match status" value="1"/>
</dbReference>
<feature type="domain" description="Glycosyl hydrolase family 13 catalytic" evidence="4">
    <location>
        <begin position="178"/>
        <end position="583"/>
    </location>
</feature>
<keyword evidence="6" id="KW-1185">Reference proteome</keyword>
<dbReference type="Proteomes" id="UP000626370">
    <property type="component" value="Unassembled WGS sequence"/>
</dbReference>
<reference evidence="6" key="1">
    <citation type="journal article" date="2019" name="Int. J. Syst. Evol. Microbiol.">
        <title>The Global Catalogue of Microorganisms (GCM) 10K type strain sequencing project: providing services to taxonomists for standard genome sequencing and annotation.</title>
        <authorList>
            <consortium name="The Broad Institute Genomics Platform"/>
            <consortium name="The Broad Institute Genome Sequencing Center for Infectious Disease"/>
            <person name="Wu L."/>
            <person name="Ma J."/>
        </authorList>
    </citation>
    <scope>NUCLEOTIDE SEQUENCE [LARGE SCALE GENOMIC DNA]</scope>
    <source>
        <strain evidence="6">CGMCC 1.15922</strain>
    </source>
</reference>
<keyword evidence="3" id="KW-0326">Glycosidase</keyword>
<dbReference type="InterPro" id="IPR006047">
    <property type="entry name" value="GH13_cat_dom"/>
</dbReference>
<evidence type="ECO:0000313" key="6">
    <source>
        <dbReference type="Proteomes" id="UP000626370"/>
    </source>
</evidence>
<dbReference type="CDD" id="cd02856">
    <property type="entry name" value="E_set_GDE_Isoamylase_N"/>
    <property type="match status" value="1"/>
</dbReference>
<dbReference type="SUPFAM" id="SSF81296">
    <property type="entry name" value="E set domains"/>
    <property type="match status" value="1"/>
</dbReference>
<dbReference type="EMBL" id="BNAH01000001">
    <property type="protein sequence ID" value="GHE78077.1"/>
    <property type="molecule type" value="Genomic_DNA"/>
</dbReference>
<evidence type="ECO:0000259" key="4">
    <source>
        <dbReference type="SMART" id="SM00642"/>
    </source>
</evidence>
<evidence type="ECO:0000256" key="3">
    <source>
        <dbReference type="ARBA" id="ARBA00023295"/>
    </source>
</evidence>
<dbReference type="SUPFAM" id="SSF51011">
    <property type="entry name" value="Glycosyl hydrolase domain"/>
    <property type="match status" value="1"/>
</dbReference>
<sequence>MTQPVASYLTPQQHQYTVGSGRSYPLGATCDKQGTNFALFSANATKVELCLFDALGINEIARITLPEFTDDIWHGYIKGITAGSKYGYRVHGPFEPHNGHRFNPHKLLLDPYAKKVSGKFISSDSHYSYQVDADTDKKDLTLDLQDNASFLPKCVVTPALKLCRSHPQIRRRDTIIYEMHVKGFTQLNPNVPVELKGTYAGLATKAVIDYLTDLGITSIELLPVHQFLNEAFIEQKILKNYWGYNTIGFFLPHAQYSHSGEIEEFKHMVESFHQAGIEVILDVVYNHTAEGNELGPTHSFKGIDNASYYRLNKENKRFYNNYSGCGNTLNIEHPRVMQMVLDSLRYWVEEMGVDGFRFDLAPILGRETPDFNSKNSFFNALHQDPVLAKVKLIAEPWDIGSNGYQLGNFPNSWLEWNDRFRDTCRRFWRGDAGVTPEFASRLHGSSDLFEKTGRRPSASVNIITTHDGFTLHDLVTYKHKHNHVNGEDNNDGHNANFSTNFGFEGPCNDSTINKLRARQKRNMLTTLFIAQGTPMLLAGDEVANSQQGNNNAYCQDNEITWINWENPQEKAELPFVKQLIALRKAHPLLNRTHYQHGLTVSADTKLPDISWYNCTGKLMREDNWHDSKIKCFAMLLAETSVNITSNNTAKNNEQTDDALLVIFNAHNKAVNFLLPILTGYWHRLIDTTLTQTKKNNNINTHLNTNEPLIIEAHSCIVLSFNQINPKTVQTANVLSKSSNNLQQIDTFLQVKSIEN</sequence>
<organism evidence="5 6">
    <name type="scientific">Thalassotalea profundi</name>
    <dbReference type="NCBI Taxonomy" id="2036687"/>
    <lineage>
        <taxon>Bacteria</taxon>
        <taxon>Pseudomonadati</taxon>
        <taxon>Pseudomonadota</taxon>
        <taxon>Gammaproteobacteria</taxon>
        <taxon>Alteromonadales</taxon>
        <taxon>Colwelliaceae</taxon>
        <taxon>Thalassotalea</taxon>
    </lineage>
</organism>
<dbReference type="Gene3D" id="3.20.20.80">
    <property type="entry name" value="Glycosidases"/>
    <property type="match status" value="1"/>
</dbReference>
<protein>
    <submittedName>
        <fullName evidence="5">Glycogen operon protein GlgX homolog</fullName>
    </submittedName>
</protein>
<dbReference type="InterPro" id="IPR013783">
    <property type="entry name" value="Ig-like_fold"/>
</dbReference>
<comment type="similarity">
    <text evidence="1">Belongs to the glycosyl hydrolase 13 family.</text>
</comment>
<keyword evidence="2" id="KW-0378">Hydrolase</keyword>
<dbReference type="SMART" id="SM00642">
    <property type="entry name" value="Aamy"/>
    <property type="match status" value="1"/>
</dbReference>
<dbReference type="InterPro" id="IPR011837">
    <property type="entry name" value="Glycogen_debranch_GlgX"/>
</dbReference>
<dbReference type="InterPro" id="IPR044505">
    <property type="entry name" value="GlgX_Isoamylase_N_E_set"/>
</dbReference>
<accession>A0ABQ3IFP0</accession>
<dbReference type="InterPro" id="IPR004193">
    <property type="entry name" value="Glyco_hydro_13_N"/>
</dbReference>
<dbReference type="SUPFAM" id="SSF51445">
    <property type="entry name" value="(Trans)glycosidases"/>
    <property type="match status" value="1"/>
</dbReference>
<comment type="caution">
    <text evidence="5">The sequence shown here is derived from an EMBL/GenBank/DDBJ whole genome shotgun (WGS) entry which is preliminary data.</text>
</comment>
<dbReference type="Pfam" id="PF00128">
    <property type="entry name" value="Alpha-amylase"/>
    <property type="match status" value="2"/>
</dbReference>
<evidence type="ECO:0000256" key="1">
    <source>
        <dbReference type="ARBA" id="ARBA00008061"/>
    </source>
</evidence>
<dbReference type="Gene3D" id="2.60.40.1180">
    <property type="entry name" value="Golgi alpha-mannosidase II"/>
    <property type="match status" value="1"/>
</dbReference>
<dbReference type="PANTHER" id="PTHR43002">
    <property type="entry name" value="GLYCOGEN DEBRANCHING ENZYME"/>
    <property type="match status" value="1"/>
</dbReference>
<dbReference type="InterPro" id="IPR013780">
    <property type="entry name" value="Glyco_hydro_b"/>
</dbReference>
<evidence type="ECO:0000313" key="5">
    <source>
        <dbReference type="EMBL" id="GHE78077.1"/>
    </source>
</evidence>
<gene>
    <name evidence="5" type="primary">glgX</name>
    <name evidence="5" type="ORF">GCM10011501_02250</name>
</gene>
<dbReference type="RefSeq" id="WP_189376246.1">
    <property type="nucleotide sequence ID" value="NZ_BNAH01000001.1"/>
</dbReference>
<dbReference type="Pfam" id="PF02922">
    <property type="entry name" value="CBM_48"/>
    <property type="match status" value="1"/>
</dbReference>
<dbReference type="InterPro" id="IPR014756">
    <property type="entry name" value="Ig_E-set"/>
</dbReference>
<dbReference type="CDD" id="cd11326">
    <property type="entry name" value="AmyAc_Glg_debranch"/>
    <property type="match status" value="1"/>
</dbReference>
<name>A0ABQ3IFP0_9GAMM</name>
<proteinExistence type="inferred from homology"/>